<dbReference type="AlphaFoldDB" id="A0A840WHM8"/>
<dbReference type="SUPFAM" id="SSF143120">
    <property type="entry name" value="YefM-like"/>
    <property type="match status" value="1"/>
</dbReference>
<proteinExistence type="inferred from homology"/>
<reference evidence="2 3" key="1">
    <citation type="submission" date="2020-08" db="EMBL/GenBank/DDBJ databases">
        <title>Sequencing the genomes of 1000 actinobacteria strains.</title>
        <authorList>
            <person name="Klenk H.-P."/>
        </authorList>
    </citation>
    <scope>NUCLEOTIDE SEQUENCE [LARGE SCALE GENOMIC DNA]</scope>
    <source>
        <strain evidence="2 3">DSM 44598</strain>
    </source>
</reference>
<dbReference type="Gene3D" id="3.40.1620.10">
    <property type="entry name" value="YefM-like domain"/>
    <property type="match status" value="1"/>
</dbReference>
<organism evidence="2 3">
    <name type="scientific">Nocardiopsis metallicus</name>
    <dbReference type="NCBI Taxonomy" id="179819"/>
    <lineage>
        <taxon>Bacteria</taxon>
        <taxon>Bacillati</taxon>
        <taxon>Actinomycetota</taxon>
        <taxon>Actinomycetes</taxon>
        <taxon>Streptosporangiales</taxon>
        <taxon>Nocardiopsidaceae</taxon>
        <taxon>Nocardiopsis</taxon>
    </lineage>
</organism>
<dbReference type="RefSeq" id="WP_184373176.1">
    <property type="nucleotide sequence ID" value="NZ_JACHDO010000002.1"/>
</dbReference>
<accession>A0A840WHM8</accession>
<keyword evidence="3" id="KW-1185">Reference proteome</keyword>
<name>A0A840WHM8_9ACTN</name>
<comment type="caution">
    <text evidence="2">The sequence shown here is derived from an EMBL/GenBank/DDBJ whole genome shotgun (WGS) entry which is preliminary data.</text>
</comment>
<gene>
    <name evidence="2" type="ORF">HNR07_007011</name>
</gene>
<comment type="similarity">
    <text evidence="1">Belongs to the phD/YefM antitoxin family.</text>
</comment>
<dbReference type="Proteomes" id="UP000579647">
    <property type="component" value="Unassembled WGS sequence"/>
</dbReference>
<sequence length="95" mass="10801">MSTHTSEPRELSVTEARDHFSERINRAVYGGEVTFVTRGRNHQRAAAIVPADLVEHYEELLDERDARIAAERLADIEAGRSQTISLEDLERKLNL</sequence>
<dbReference type="NCBIfam" id="TIGR01552">
    <property type="entry name" value="phd_fam"/>
    <property type="match status" value="1"/>
</dbReference>
<evidence type="ECO:0000313" key="3">
    <source>
        <dbReference type="Proteomes" id="UP000579647"/>
    </source>
</evidence>
<evidence type="ECO:0000256" key="1">
    <source>
        <dbReference type="ARBA" id="ARBA00009981"/>
    </source>
</evidence>
<protein>
    <submittedName>
        <fullName evidence="2">Prevent-host-death family protein</fullName>
    </submittedName>
</protein>
<dbReference type="EMBL" id="JACHDO010000002">
    <property type="protein sequence ID" value="MBB5495792.1"/>
    <property type="molecule type" value="Genomic_DNA"/>
</dbReference>
<dbReference type="InterPro" id="IPR036165">
    <property type="entry name" value="YefM-like_sf"/>
</dbReference>
<evidence type="ECO:0000313" key="2">
    <source>
        <dbReference type="EMBL" id="MBB5495792.1"/>
    </source>
</evidence>